<proteinExistence type="predicted"/>
<dbReference type="SUPFAM" id="SSF48371">
    <property type="entry name" value="ARM repeat"/>
    <property type="match status" value="1"/>
</dbReference>
<organism evidence="1 2">
    <name type="scientific">Algivirga pacifica</name>
    <dbReference type="NCBI Taxonomy" id="1162670"/>
    <lineage>
        <taxon>Bacteria</taxon>
        <taxon>Pseudomonadati</taxon>
        <taxon>Bacteroidota</taxon>
        <taxon>Cytophagia</taxon>
        <taxon>Cytophagales</taxon>
        <taxon>Flammeovirgaceae</taxon>
        <taxon>Algivirga</taxon>
    </lineage>
</organism>
<protein>
    <submittedName>
        <fullName evidence="1">DNA alkylation repair protein</fullName>
    </submittedName>
</protein>
<dbReference type="EMBL" id="BAABJX010000018">
    <property type="protein sequence ID" value="GAA4827434.1"/>
    <property type="molecule type" value="Genomic_DNA"/>
</dbReference>
<keyword evidence="2" id="KW-1185">Reference proteome</keyword>
<dbReference type="Pfam" id="PF08713">
    <property type="entry name" value="DNA_alkylation"/>
    <property type="match status" value="1"/>
</dbReference>
<dbReference type="InterPro" id="IPR016024">
    <property type="entry name" value="ARM-type_fold"/>
</dbReference>
<gene>
    <name evidence="1" type="ORF">GCM10023331_10370</name>
</gene>
<evidence type="ECO:0000313" key="1">
    <source>
        <dbReference type="EMBL" id="GAA4827434.1"/>
    </source>
</evidence>
<dbReference type="Proteomes" id="UP001500298">
    <property type="component" value="Unassembled WGS sequence"/>
</dbReference>
<dbReference type="CDD" id="cd07064">
    <property type="entry name" value="AlkD_like_1"/>
    <property type="match status" value="1"/>
</dbReference>
<dbReference type="RefSeq" id="WP_345369788.1">
    <property type="nucleotide sequence ID" value="NZ_BAABJX010000018.1"/>
</dbReference>
<reference evidence="2" key="1">
    <citation type="journal article" date="2019" name="Int. J. Syst. Evol. Microbiol.">
        <title>The Global Catalogue of Microorganisms (GCM) 10K type strain sequencing project: providing services to taxonomists for standard genome sequencing and annotation.</title>
        <authorList>
            <consortium name="The Broad Institute Genomics Platform"/>
            <consortium name="The Broad Institute Genome Sequencing Center for Infectious Disease"/>
            <person name="Wu L."/>
            <person name="Ma J."/>
        </authorList>
    </citation>
    <scope>NUCLEOTIDE SEQUENCE [LARGE SCALE GENOMIC DNA]</scope>
    <source>
        <strain evidence="2">JCM 18326</strain>
    </source>
</reference>
<dbReference type="Gene3D" id="1.20.1660.10">
    <property type="entry name" value="Hypothetical protein (EF3068)"/>
    <property type="match status" value="1"/>
</dbReference>
<accession>A0ABP9D4D1</accession>
<dbReference type="InterPro" id="IPR014825">
    <property type="entry name" value="DNA_alkylation"/>
</dbReference>
<name>A0ABP9D4D1_9BACT</name>
<sequence>MQDIVPHTFFLEALLKKMENHRDEQQASKMKTYMKNHFEFYGIQQPLRKQVLKDIMRQYELPKGEEFYQLLQALWMCEERECQYLALDLMDKRKQDFTAVQIPLLEYMVQEKSWWDTVDLLASRQMGKILLEHRELMESKVEEWLSSGNLWLQRTALLFQLKYKEQTDWNLLFACIESLKESKEFFIQKAIGWTLREYGKTAPQRVMLFVEDTPLAPLSKREALKHLK</sequence>
<dbReference type="PANTHER" id="PTHR34070">
    <property type="entry name" value="ARMADILLO-TYPE FOLD"/>
    <property type="match status" value="1"/>
</dbReference>
<dbReference type="PANTHER" id="PTHR34070:SF1">
    <property type="entry name" value="DNA ALKYLATION REPAIR PROTEIN"/>
    <property type="match status" value="1"/>
</dbReference>
<evidence type="ECO:0000313" key="2">
    <source>
        <dbReference type="Proteomes" id="UP001500298"/>
    </source>
</evidence>
<comment type="caution">
    <text evidence="1">The sequence shown here is derived from an EMBL/GenBank/DDBJ whole genome shotgun (WGS) entry which is preliminary data.</text>
</comment>
<dbReference type="Gene3D" id="1.25.40.290">
    <property type="entry name" value="ARM repeat domains"/>
    <property type="match status" value="1"/>
</dbReference>